<keyword evidence="3 7" id="KW-0694">RNA-binding</keyword>
<dbReference type="NCBIfam" id="TIGR01017">
    <property type="entry name" value="rpsD_bact"/>
    <property type="match status" value="1"/>
</dbReference>
<sequence>MAKQRTPIVKLSRRLGIVLGKEKYVRRRAYPPGVHGPKQAKSRSRLSAFGEQLREKQKAKAIYGILEKQFSGYFKKASRKEGNTAESLVRLLELRLDNIVYRLGWARTRRQARQIVNHGFILVNRNSVDIPSYSVSMGDELSIKPSKIEKGIIKMIPEAANLGTLPRWIARDEKAVTGKITSIPEGEDLDQGFDPTLIVEFYSR</sequence>
<evidence type="ECO:0000256" key="5">
    <source>
        <dbReference type="ARBA" id="ARBA00023274"/>
    </source>
</evidence>
<dbReference type="InterPro" id="IPR036986">
    <property type="entry name" value="S4_RNA-bd_sf"/>
</dbReference>
<comment type="function">
    <text evidence="7">With S5 and S12 plays an important role in translational accuracy.</text>
</comment>
<dbReference type="SMART" id="SM01390">
    <property type="entry name" value="Ribosomal_S4"/>
    <property type="match status" value="1"/>
</dbReference>
<evidence type="ECO:0000256" key="1">
    <source>
        <dbReference type="ARBA" id="ARBA00007465"/>
    </source>
</evidence>
<proteinExistence type="inferred from homology"/>
<dbReference type="SMART" id="SM00363">
    <property type="entry name" value="S4"/>
    <property type="match status" value="1"/>
</dbReference>
<dbReference type="PANTHER" id="PTHR11831:SF4">
    <property type="entry name" value="SMALL RIBOSOMAL SUBUNIT PROTEIN US4M"/>
    <property type="match status" value="1"/>
</dbReference>
<dbReference type="HAMAP" id="MF_01306_B">
    <property type="entry name" value="Ribosomal_uS4_B"/>
    <property type="match status" value="1"/>
</dbReference>
<evidence type="ECO:0000256" key="4">
    <source>
        <dbReference type="ARBA" id="ARBA00022980"/>
    </source>
</evidence>
<evidence type="ECO:0000313" key="12">
    <source>
        <dbReference type="Proteomes" id="UP000033935"/>
    </source>
</evidence>
<feature type="domain" description="Small ribosomal subunit protein uS4 N-terminal" evidence="10">
    <location>
        <begin position="3"/>
        <end position="93"/>
    </location>
</feature>
<evidence type="ECO:0000256" key="3">
    <source>
        <dbReference type="ARBA" id="ARBA00022884"/>
    </source>
</evidence>
<dbReference type="GO" id="GO:0019843">
    <property type="term" value="F:rRNA binding"/>
    <property type="evidence" value="ECO:0007669"/>
    <property type="project" value="UniProtKB-UniRule"/>
</dbReference>
<dbReference type="Pfam" id="PF00163">
    <property type="entry name" value="Ribosomal_S4"/>
    <property type="match status" value="1"/>
</dbReference>
<dbReference type="AlphaFoldDB" id="A0A0G0MWS3"/>
<dbReference type="PANTHER" id="PTHR11831">
    <property type="entry name" value="30S 40S RIBOSOMAL PROTEIN"/>
    <property type="match status" value="1"/>
</dbReference>
<evidence type="ECO:0000256" key="7">
    <source>
        <dbReference type="HAMAP-Rule" id="MF_01306"/>
    </source>
</evidence>
<keyword evidence="5 7" id="KW-0687">Ribonucleoprotein</keyword>
<name>A0A0G0MWS3_9BACT</name>
<dbReference type="GO" id="GO:0042274">
    <property type="term" value="P:ribosomal small subunit biogenesis"/>
    <property type="evidence" value="ECO:0007669"/>
    <property type="project" value="TreeGrafter"/>
</dbReference>
<keyword evidence="4 7" id="KW-0689">Ribosomal protein</keyword>
<dbReference type="Gene3D" id="1.10.1050.10">
    <property type="entry name" value="Ribosomal Protein S4 Delta 41, Chain A, domain 1"/>
    <property type="match status" value="1"/>
</dbReference>
<organism evidence="11 12">
    <name type="scientific">Candidatus Uhrbacteria bacterium GW2011_GWF2_39_13</name>
    <dbReference type="NCBI Taxonomy" id="1618995"/>
    <lineage>
        <taxon>Bacteria</taxon>
        <taxon>Candidatus Uhriibacteriota</taxon>
    </lineage>
</organism>
<evidence type="ECO:0000256" key="2">
    <source>
        <dbReference type="ARBA" id="ARBA00022730"/>
    </source>
</evidence>
<feature type="domain" description="RNA-binding S4" evidence="9">
    <location>
        <begin position="94"/>
        <end position="157"/>
    </location>
</feature>
<dbReference type="PROSITE" id="PS00632">
    <property type="entry name" value="RIBOSOMAL_S4"/>
    <property type="match status" value="1"/>
</dbReference>
<dbReference type="InterPro" id="IPR022801">
    <property type="entry name" value="Ribosomal_uS4"/>
</dbReference>
<evidence type="ECO:0000313" key="11">
    <source>
        <dbReference type="EMBL" id="KKR04896.1"/>
    </source>
</evidence>
<keyword evidence="2 7" id="KW-0699">rRNA-binding</keyword>
<dbReference type="InterPro" id="IPR002942">
    <property type="entry name" value="S4_RNA-bd"/>
</dbReference>
<dbReference type="InterPro" id="IPR005709">
    <property type="entry name" value="Ribosomal_uS4_bac-type"/>
</dbReference>
<gene>
    <name evidence="7" type="primary">rpsD</name>
    <name evidence="11" type="ORF">UT30_C0002G0013</name>
</gene>
<comment type="caution">
    <text evidence="11">The sequence shown here is derived from an EMBL/GenBank/DDBJ whole genome shotgun (WGS) entry which is preliminary data.</text>
</comment>
<dbReference type="EMBL" id="LBWG01000002">
    <property type="protein sequence ID" value="KKR04896.1"/>
    <property type="molecule type" value="Genomic_DNA"/>
</dbReference>
<dbReference type="GO" id="GO:0006412">
    <property type="term" value="P:translation"/>
    <property type="evidence" value="ECO:0007669"/>
    <property type="project" value="UniProtKB-UniRule"/>
</dbReference>
<evidence type="ECO:0000256" key="8">
    <source>
        <dbReference type="RuleBase" id="RU003699"/>
    </source>
</evidence>
<protein>
    <recommendedName>
        <fullName evidence="6 7">Small ribosomal subunit protein uS4</fullName>
    </recommendedName>
</protein>
<dbReference type="Pfam" id="PF01479">
    <property type="entry name" value="S4"/>
    <property type="match status" value="1"/>
</dbReference>
<dbReference type="FunFam" id="3.10.290.10:FF:000001">
    <property type="entry name" value="30S ribosomal protein S4"/>
    <property type="match status" value="1"/>
</dbReference>
<dbReference type="GO" id="GO:0015935">
    <property type="term" value="C:small ribosomal subunit"/>
    <property type="evidence" value="ECO:0007669"/>
    <property type="project" value="InterPro"/>
</dbReference>
<dbReference type="InterPro" id="IPR018079">
    <property type="entry name" value="Ribosomal_uS4_CS"/>
</dbReference>
<dbReference type="Proteomes" id="UP000033935">
    <property type="component" value="Unassembled WGS sequence"/>
</dbReference>
<comment type="subunit">
    <text evidence="7">Part of the 30S ribosomal subunit. Contacts protein S5. The interaction surface between S4 and S5 is involved in control of translational fidelity.</text>
</comment>
<accession>A0A0G0MWS3</accession>
<evidence type="ECO:0000259" key="9">
    <source>
        <dbReference type="SMART" id="SM00363"/>
    </source>
</evidence>
<dbReference type="PATRIC" id="fig|1618995.3.peg.111"/>
<dbReference type="GO" id="GO:0003735">
    <property type="term" value="F:structural constituent of ribosome"/>
    <property type="evidence" value="ECO:0007669"/>
    <property type="project" value="InterPro"/>
</dbReference>
<evidence type="ECO:0000256" key="6">
    <source>
        <dbReference type="ARBA" id="ARBA00035254"/>
    </source>
</evidence>
<dbReference type="PROSITE" id="PS50889">
    <property type="entry name" value="S4"/>
    <property type="match status" value="1"/>
</dbReference>
<reference evidence="11 12" key="1">
    <citation type="journal article" date="2015" name="Nature">
        <title>rRNA introns, odd ribosomes, and small enigmatic genomes across a large radiation of phyla.</title>
        <authorList>
            <person name="Brown C.T."/>
            <person name="Hug L.A."/>
            <person name="Thomas B.C."/>
            <person name="Sharon I."/>
            <person name="Castelle C.J."/>
            <person name="Singh A."/>
            <person name="Wilkins M.J."/>
            <person name="Williams K.H."/>
            <person name="Banfield J.F."/>
        </authorList>
    </citation>
    <scope>NUCLEOTIDE SEQUENCE [LARGE SCALE GENOMIC DNA]</scope>
</reference>
<dbReference type="Gene3D" id="3.10.290.10">
    <property type="entry name" value="RNA-binding S4 domain"/>
    <property type="match status" value="1"/>
</dbReference>
<evidence type="ECO:0000259" key="10">
    <source>
        <dbReference type="SMART" id="SM01390"/>
    </source>
</evidence>
<comment type="function">
    <text evidence="7">One of the primary rRNA binding proteins, it binds directly to 16S rRNA where it nucleates assembly of the body of the 30S subunit.</text>
</comment>
<comment type="similarity">
    <text evidence="1 7 8">Belongs to the universal ribosomal protein uS4 family.</text>
</comment>
<dbReference type="NCBIfam" id="NF003717">
    <property type="entry name" value="PRK05327.1"/>
    <property type="match status" value="1"/>
</dbReference>
<dbReference type="InterPro" id="IPR001912">
    <property type="entry name" value="Ribosomal_uS4_N"/>
</dbReference>
<dbReference type="SUPFAM" id="SSF55174">
    <property type="entry name" value="Alpha-L RNA-binding motif"/>
    <property type="match status" value="1"/>
</dbReference>
<dbReference type="CDD" id="cd00165">
    <property type="entry name" value="S4"/>
    <property type="match status" value="1"/>
</dbReference>